<dbReference type="EMBL" id="CDMZ01004459">
    <property type="protein sequence ID" value="CEM49810.1"/>
    <property type="molecule type" value="Genomic_DNA"/>
</dbReference>
<evidence type="ECO:0000256" key="2">
    <source>
        <dbReference type="SAM" id="SignalP"/>
    </source>
</evidence>
<feature type="chain" id="PRO_5005192529" evidence="2">
    <location>
        <begin position="19"/>
        <end position="441"/>
    </location>
</feature>
<evidence type="ECO:0000313" key="3">
    <source>
        <dbReference type="EMBL" id="CEM49810.1"/>
    </source>
</evidence>
<gene>
    <name evidence="3" type="ORF">Cvel_1553</name>
</gene>
<feature type="region of interest" description="Disordered" evidence="1">
    <location>
        <begin position="358"/>
        <end position="377"/>
    </location>
</feature>
<feature type="compositionally biased region" description="Pro residues" evidence="1">
    <location>
        <begin position="173"/>
        <end position="186"/>
    </location>
</feature>
<name>A0A0G4HZ10_9ALVE</name>
<sequence>MKITQATLLLFVLVGAFANDEGKVKEGRALLGRSLYGYGGYGGRFGVGGNAAGGNGFGGPGGPAYGGLGRGGDAYGGGQGGVTTVYQTPNGGPTFVGPVYGAPAYGGTGAGGGAYGGPGGNGFGGGAYGGPGWGRRRLQTAVSSAPLSSVVSSTPSTGSTPVISRSNPVTFPSTPPPRPVSTPTPPRVVSTPPVTTSPAPVVRTVPSPSTPVTVSPPVSTTPVTSPPISATTPVRTVTSPTTPISSTPAGTVSPIQASPVGYRYPGGGFGFPGMGISGGSVRYSYPTTGSAFRTTPVYSYPWGVGFPGYGFPSYGFPYGPTAAVPYTVPVSSSPSVTRTVAPSVASLVSPLSTLEASETSNDELLLSPSGPEFMDGDEEDEMMRFGEDSEGSPVEPESVCPEGFAFGPVSGRCLRCTEEGFELREDEKCHRAATPSASASS</sequence>
<protein>
    <submittedName>
        <fullName evidence="3">Uncharacterized protein</fullName>
    </submittedName>
</protein>
<feature type="compositionally biased region" description="Low complexity" evidence="1">
    <location>
        <begin position="144"/>
        <end position="172"/>
    </location>
</feature>
<proteinExistence type="predicted"/>
<feature type="signal peptide" evidence="2">
    <location>
        <begin position="1"/>
        <end position="18"/>
    </location>
</feature>
<feature type="compositionally biased region" description="Low complexity" evidence="1">
    <location>
        <begin position="187"/>
        <end position="251"/>
    </location>
</feature>
<accession>A0A0G4HZ10</accession>
<reference evidence="3" key="1">
    <citation type="submission" date="2014-11" db="EMBL/GenBank/DDBJ databases">
        <authorList>
            <person name="Otto D Thomas"/>
            <person name="Naeem Raeece"/>
        </authorList>
    </citation>
    <scope>NUCLEOTIDE SEQUENCE</scope>
</reference>
<feature type="region of interest" description="Disordered" evidence="1">
    <location>
        <begin position="144"/>
        <end position="252"/>
    </location>
</feature>
<dbReference type="AlphaFoldDB" id="A0A0G4HZ10"/>
<evidence type="ECO:0000256" key="1">
    <source>
        <dbReference type="SAM" id="MobiDB-lite"/>
    </source>
</evidence>
<keyword evidence="2" id="KW-0732">Signal</keyword>
<organism evidence="3">
    <name type="scientific">Chromera velia CCMP2878</name>
    <dbReference type="NCBI Taxonomy" id="1169474"/>
    <lineage>
        <taxon>Eukaryota</taxon>
        <taxon>Sar</taxon>
        <taxon>Alveolata</taxon>
        <taxon>Colpodellida</taxon>
        <taxon>Chromeraceae</taxon>
        <taxon>Chromera</taxon>
    </lineage>
</organism>
<dbReference type="VEuPathDB" id="CryptoDB:Cvel_1553"/>